<keyword evidence="2" id="KW-1133">Transmembrane helix</keyword>
<accession>A0A5B9QX80</accession>
<feature type="region of interest" description="Disordered" evidence="1">
    <location>
        <begin position="39"/>
        <end position="73"/>
    </location>
</feature>
<feature type="transmembrane region" description="Helical" evidence="2">
    <location>
        <begin position="78"/>
        <end position="97"/>
    </location>
</feature>
<feature type="transmembrane region" description="Helical" evidence="2">
    <location>
        <begin position="103"/>
        <end position="120"/>
    </location>
</feature>
<gene>
    <name evidence="3" type="ORF">UC8_05200</name>
</gene>
<dbReference type="OrthoDB" id="292788at2"/>
<dbReference type="AlphaFoldDB" id="A0A5B9QX80"/>
<evidence type="ECO:0000256" key="1">
    <source>
        <dbReference type="SAM" id="MobiDB-lite"/>
    </source>
</evidence>
<dbReference type="RefSeq" id="WP_068137928.1">
    <property type="nucleotide sequence ID" value="NZ_CP042914.1"/>
</dbReference>
<proteinExistence type="predicted"/>
<evidence type="ECO:0000313" key="3">
    <source>
        <dbReference type="EMBL" id="QEG38563.1"/>
    </source>
</evidence>
<name>A0A5B9QX80_9BACT</name>
<dbReference type="KEGG" id="rul:UC8_05200"/>
<reference evidence="3 4" key="1">
    <citation type="submission" date="2019-08" db="EMBL/GenBank/DDBJ databases">
        <title>Deep-cultivation of Planctomycetes and their phenomic and genomic characterization uncovers novel biology.</title>
        <authorList>
            <person name="Wiegand S."/>
            <person name="Jogler M."/>
            <person name="Boedeker C."/>
            <person name="Pinto D."/>
            <person name="Vollmers J."/>
            <person name="Rivas-Marin E."/>
            <person name="Kohn T."/>
            <person name="Peeters S.H."/>
            <person name="Heuer A."/>
            <person name="Rast P."/>
            <person name="Oberbeckmann S."/>
            <person name="Bunk B."/>
            <person name="Jeske O."/>
            <person name="Meyerdierks A."/>
            <person name="Storesund J.E."/>
            <person name="Kallscheuer N."/>
            <person name="Luecker S."/>
            <person name="Lage O.M."/>
            <person name="Pohl T."/>
            <person name="Merkel B.J."/>
            <person name="Hornburger P."/>
            <person name="Mueller R.-W."/>
            <person name="Bruemmer F."/>
            <person name="Labrenz M."/>
            <person name="Spormann A.M."/>
            <person name="Op den Camp H."/>
            <person name="Overmann J."/>
            <person name="Amann R."/>
            <person name="Jetten M.S.M."/>
            <person name="Mascher T."/>
            <person name="Medema M.H."/>
            <person name="Devos D.P."/>
            <person name="Kaster A.-K."/>
            <person name="Ovreas L."/>
            <person name="Rohde M."/>
            <person name="Galperin M.Y."/>
            <person name="Jogler C."/>
        </authorList>
    </citation>
    <scope>NUCLEOTIDE SEQUENCE [LARGE SCALE GENOMIC DNA]</scope>
    <source>
        <strain evidence="3 4">UC8</strain>
    </source>
</reference>
<evidence type="ECO:0000256" key="2">
    <source>
        <dbReference type="SAM" id="Phobius"/>
    </source>
</evidence>
<dbReference type="Proteomes" id="UP000325286">
    <property type="component" value="Chromosome"/>
</dbReference>
<keyword evidence="4" id="KW-1185">Reference proteome</keyword>
<evidence type="ECO:0000313" key="4">
    <source>
        <dbReference type="Proteomes" id="UP000325286"/>
    </source>
</evidence>
<sequence>MIVFQCEECGTQLQALDENAGKKARCQCGAVMPVPPLSSPSPAAFDPAPYQPSDPLPTLDEYPPVAPSGSSGPSVGSMMWGFCLMAGGVLWFVASLANGRTSASAIVLFIIGLFRVIGAFNKE</sequence>
<protein>
    <submittedName>
        <fullName evidence="3">Uncharacterized protein</fullName>
    </submittedName>
</protein>
<dbReference type="EMBL" id="CP042914">
    <property type="protein sequence ID" value="QEG38563.1"/>
    <property type="molecule type" value="Genomic_DNA"/>
</dbReference>
<keyword evidence="2" id="KW-0472">Membrane</keyword>
<keyword evidence="2" id="KW-0812">Transmembrane</keyword>
<organism evidence="3 4">
    <name type="scientific">Roseimaritima ulvae</name>
    <dbReference type="NCBI Taxonomy" id="980254"/>
    <lineage>
        <taxon>Bacteria</taxon>
        <taxon>Pseudomonadati</taxon>
        <taxon>Planctomycetota</taxon>
        <taxon>Planctomycetia</taxon>
        <taxon>Pirellulales</taxon>
        <taxon>Pirellulaceae</taxon>
        <taxon>Roseimaritima</taxon>
    </lineage>
</organism>